<feature type="transmembrane region" description="Helical" evidence="1">
    <location>
        <begin position="363"/>
        <end position="385"/>
    </location>
</feature>
<protein>
    <submittedName>
        <fullName evidence="2">Efflux RND transporter permease subunit</fullName>
    </submittedName>
</protein>
<feature type="transmembrane region" description="Helical" evidence="1">
    <location>
        <begin position="879"/>
        <end position="898"/>
    </location>
</feature>
<dbReference type="GO" id="GO:0042910">
    <property type="term" value="F:xenobiotic transmembrane transporter activity"/>
    <property type="evidence" value="ECO:0007669"/>
    <property type="project" value="TreeGrafter"/>
</dbReference>
<accession>A0A947DJL1</accession>
<feature type="transmembrane region" description="Helical" evidence="1">
    <location>
        <begin position="466"/>
        <end position="493"/>
    </location>
</feature>
<feature type="transmembrane region" description="Helical" evidence="1">
    <location>
        <begin position="391"/>
        <end position="413"/>
    </location>
</feature>
<comment type="caution">
    <text evidence="2">The sequence shown here is derived from an EMBL/GenBank/DDBJ whole genome shotgun (WGS) entry which is preliminary data.</text>
</comment>
<dbReference type="PANTHER" id="PTHR32063">
    <property type="match status" value="1"/>
</dbReference>
<keyword evidence="3" id="KW-1185">Reference proteome</keyword>
<dbReference type="SUPFAM" id="SSF82693">
    <property type="entry name" value="Multidrug efflux transporter AcrB pore domain, PN1, PN2, PC1 and PC2 subdomains"/>
    <property type="match status" value="3"/>
</dbReference>
<reference evidence="2" key="1">
    <citation type="submission" date="2020-11" db="EMBL/GenBank/DDBJ databases">
        <authorList>
            <person name="Konstantinou D."/>
            <person name="Gkelis S."/>
            <person name="Popin R."/>
            <person name="Fewer D."/>
            <person name="Sivonen K."/>
        </authorList>
    </citation>
    <scope>NUCLEOTIDE SEQUENCE</scope>
    <source>
        <strain evidence="2">TAU-MAC 1115</strain>
    </source>
</reference>
<evidence type="ECO:0000256" key="1">
    <source>
        <dbReference type="SAM" id="Phobius"/>
    </source>
</evidence>
<dbReference type="RefSeq" id="WP_215610204.1">
    <property type="nucleotide sequence ID" value="NZ_JADOES010000039.1"/>
</dbReference>
<keyword evidence="1" id="KW-0812">Transmembrane</keyword>
<dbReference type="Gene3D" id="3.30.70.1320">
    <property type="entry name" value="Multidrug efflux transporter AcrB pore domain like"/>
    <property type="match status" value="1"/>
</dbReference>
<dbReference type="Proteomes" id="UP000717364">
    <property type="component" value="Unassembled WGS sequence"/>
</dbReference>
<dbReference type="Pfam" id="PF00873">
    <property type="entry name" value="ACR_tran"/>
    <property type="match status" value="1"/>
</dbReference>
<feature type="transmembrane region" description="Helical" evidence="1">
    <location>
        <begin position="1008"/>
        <end position="1034"/>
    </location>
</feature>
<dbReference type="SUPFAM" id="SSF82866">
    <property type="entry name" value="Multidrug efflux transporter AcrB transmembrane domain"/>
    <property type="match status" value="2"/>
</dbReference>
<organism evidence="2 3">
    <name type="scientific">Leptothoe spongobia TAU-MAC 1115</name>
    <dbReference type="NCBI Taxonomy" id="1967444"/>
    <lineage>
        <taxon>Bacteria</taxon>
        <taxon>Bacillati</taxon>
        <taxon>Cyanobacteriota</taxon>
        <taxon>Cyanophyceae</taxon>
        <taxon>Nodosilineales</taxon>
        <taxon>Cymatolegaceae</taxon>
        <taxon>Leptothoe</taxon>
        <taxon>Leptothoe spongobia</taxon>
    </lineage>
</organism>
<evidence type="ECO:0000313" key="2">
    <source>
        <dbReference type="EMBL" id="MBT9317136.1"/>
    </source>
</evidence>
<evidence type="ECO:0000313" key="3">
    <source>
        <dbReference type="Proteomes" id="UP000717364"/>
    </source>
</evidence>
<name>A0A947DJL1_9CYAN</name>
<gene>
    <name evidence="2" type="ORF">IXB50_17065</name>
</gene>
<proteinExistence type="predicted"/>
<dbReference type="PANTHER" id="PTHR32063:SF0">
    <property type="entry name" value="SWARMING MOTILITY PROTEIN SWRC"/>
    <property type="match status" value="1"/>
</dbReference>
<feature type="transmembrane region" description="Helical" evidence="1">
    <location>
        <begin position="328"/>
        <end position="356"/>
    </location>
</feature>
<dbReference type="Gene3D" id="3.30.70.1440">
    <property type="entry name" value="Multidrug efflux transporter AcrB pore domain"/>
    <property type="match status" value="1"/>
</dbReference>
<dbReference type="PRINTS" id="PR00702">
    <property type="entry name" value="ACRIFLAVINRP"/>
</dbReference>
<dbReference type="Gene3D" id="3.30.2090.10">
    <property type="entry name" value="Multidrug efflux transporter AcrB TolC docking domain, DN and DC subdomains"/>
    <property type="match status" value="2"/>
</dbReference>
<sequence>MKEFLTRWSIKNPVVVTAMYIAVIMLSLLTLFLLPVRMMPYVESPLVSVVSMAPGSSPEEIETYISKPIEQRLSVLDGVRFIRSSSPKDNSIVTIQFAWGGNVDKAVQSVQNIMTAAEGDLLFDGINFRSYWVLPIDPLNRPVLTLALKGENWDPLQLREFADNTLVDRLTQVENVQAVSIFGGYRRQLQIVVDRQKLAAYGLSIVQVRDAIDANNISQSAGTLTQGDSEILVRTDERTLGAAEVMDYPVLEQNGRVVYVRDVATVKDTYEERRSGYRYNGESALAVNVIQQPDSSSPQVIQRVRMELEAIQNEYPGIEFQEAYDNSYLVNLIVSSTFQELLVSVVLAGLVILVFLEDFRSTAIIMISIPTSLALSTLPFIPIGMSLNSSTLIGMMMAIGKLVDDSIIVLDSIDQKLRAGLMPVQASIKGTGEVFLASAAASCVMIAALVPTILSGGLTGLMFVGIVWPMVFAFVASLLVSITLIPLVAAFTLKPHSDKPQRRTWLQLLTTPVRFGFNKLERGYAWLLDLCMRNREITLAIAGASVVLAIMLYGLIPQEMMPLGDSGQFVATLEMEAGTSFAATDAAAGRFEDIILQQPEVEKVSSQIGFELTRNSTYFTSYSMGGVSTAAMTVTITPLNERQRDIWEIMDGIEAEAKQTIPGIRRIGIKEMGVDVMATSAAPIQLAVYGDDLDTLHRLAQGVLDIAEANPDLKMPFTSSALSQPEYRLNIDRRRAQELGLTVQAVSQQAYYALNGGMTRRYYNRPNLRQNSILVRYDENARGTMQDLSNTYITTKTGQQVPLSTVATLEPRQGPTLIERVNGKRVVYVNGYYRKNAPASMDLSMAIAMQAGEELNFPPGYGVDSMGDMTDMMIEFARLLKGLLVSLVLLYIILVIQFGSFIQPLVMMLSVPLQLVGVFGALLLFNHTLSTVSILGIVILSGVSLSAAILLLELILAKRKEGVPRAIAIRQAGPIRLKAIVMTTVTTLIVIVRLAFFPETGMDAYSPIATVILGGLVMSTLLTLVVVPVVYSFVDDATEAFKRLKQPSKRKQLARAKLS</sequence>
<feature type="transmembrane region" description="Helical" evidence="1">
    <location>
        <begin position="977"/>
        <end position="996"/>
    </location>
</feature>
<feature type="transmembrane region" description="Helical" evidence="1">
    <location>
        <begin position="931"/>
        <end position="956"/>
    </location>
</feature>
<dbReference type="Gene3D" id="1.20.1640.10">
    <property type="entry name" value="Multidrug efflux transporter AcrB transmembrane domain"/>
    <property type="match status" value="2"/>
</dbReference>
<feature type="transmembrane region" description="Helical" evidence="1">
    <location>
        <begin position="905"/>
        <end position="925"/>
    </location>
</feature>
<feature type="transmembrane region" description="Helical" evidence="1">
    <location>
        <begin position="434"/>
        <end position="454"/>
    </location>
</feature>
<dbReference type="InterPro" id="IPR001036">
    <property type="entry name" value="Acrflvin-R"/>
</dbReference>
<dbReference type="SUPFAM" id="SSF82714">
    <property type="entry name" value="Multidrug efflux transporter AcrB TolC docking domain, DN and DC subdomains"/>
    <property type="match status" value="2"/>
</dbReference>
<feature type="transmembrane region" description="Helical" evidence="1">
    <location>
        <begin position="12"/>
        <end position="34"/>
    </location>
</feature>
<dbReference type="AlphaFoldDB" id="A0A947DJL1"/>
<keyword evidence="1" id="KW-0472">Membrane</keyword>
<dbReference type="EMBL" id="JADOES010000039">
    <property type="protein sequence ID" value="MBT9317136.1"/>
    <property type="molecule type" value="Genomic_DNA"/>
</dbReference>
<dbReference type="InterPro" id="IPR027463">
    <property type="entry name" value="AcrB_DN_DC_subdom"/>
</dbReference>
<feature type="transmembrane region" description="Helical" evidence="1">
    <location>
        <begin position="537"/>
        <end position="556"/>
    </location>
</feature>
<reference evidence="2" key="2">
    <citation type="journal article" date="2021" name="Mar. Drugs">
        <title>Genome Reduction and Secondary Metabolism of the Marine Sponge-Associated Cyanobacterium Leptothoe.</title>
        <authorList>
            <person name="Konstantinou D."/>
            <person name="Popin R.V."/>
            <person name="Fewer D.P."/>
            <person name="Sivonen K."/>
            <person name="Gkelis S."/>
        </authorList>
    </citation>
    <scope>NUCLEOTIDE SEQUENCE</scope>
    <source>
        <strain evidence="2">TAU-MAC 1115</strain>
    </source>
</reference>
<dbReference type="Gene3D" id="3.30.70.1430">
    <property type="entry name" value="Multidrug efflux transporter AcrB pore domain"/>
    <property type="match status" value="2"/>
</dbReference>
<dbReference type="GO" id="GO:0005886">
    <property type="term" value="C:plasma membrane"/>
    <property type="evidence" value="ECO:0007669"/>
    <property type="project" value="TreeGrafter"/>
</dbReference>
<keyword evidence="1" id="KW-1133">Transmembrane helix</keyword>